<organism evidence="1">
    <name type="scientific">marine sediment metagenome</name>
    <dbReference type="NCBI Taxonomy" id="412755"/>
    <lineage>
        <taxon>unclassified sequences</taxon>
        <taxon>metagenomes</taxon>
        <taxon>ecological metagenomes</taxon>
    </lineage>
</organism>
<accession>X1BRB8</accession>
<name>X1BRB8_9ZZZZ</name>
<sequence>MKFTKSDIRDLNSFNNEQSGFTKEEVEFLKNLKIEIKELSSRWAWIDINPNLREDFFNEVIYPKFNYIPNAKDIREIGYRSFLRKFREYGGVWTKIKGAVKNITSKFITKKQYPRSINYLSFSLKYSSRRLLSPRN</sequence>
<evidence type="ECO:0000313" key="1">
    <source>
        <dbReference type="EMBL" id="GAG86713.1"/>
    </source>
</evidence>
<dbReference type="AlphaFoldDB" id="X1BRB8"/>
<reference evidence="1" key="1">
    <citation type="journal article" date="2014" name="Front. Microbiol.">
        <title>High frequency of phylogenetically diverse reductive dehalogenase-homologous genes in deep subseafloor sedimentary metagenomes.</title>
        <authorList>
            <person name="Kawai M."/>
            <person name="Futagami T."/>
            <person name="Toyoda A."/>
            <person name="Takaki Y."/>
            <person name="Nishi S."/>
            <person name="Hori S."/>
            <person name="Arai W."/>
            <person name="Tsubouchi T."/>
            <person name="Morono Y."/>
            <person name="Uchiyama I."/>
            <person name="Ito T."/>
            <person name="Fujiyama A."/>
            <person name="Inagaki F."/>
            <person name="Takami H."/>
        </authorList>
    </citation>
    <scope>NUCLEOTIDE SEQUENCE</scope>
    <source>
        <strain evidence="1">Expedition CK06-06</strain>
    </source>
</reference>
<protein>
    <submittedName>
        <fullName evidence="1">Uncharacterized protein</fullName>
    </submittedName>
</protein>
<gene>
    <name evidence="1" type="ORF">S01H4_30270</name>
</gene>
<proteinExistence type="predicted"/>
<comment type="caution">
    <text evidence="1">The sequence shown here is derived from an EMBL/GenBank/DDBJ whole genome shotgun (WGS) entry which is preliminary data.</text>
</comment>
<dbReference type="EMBL" id="BART01015610">
    <property type="protein sequence ID" value="GAG86713.1"/>
    <property type="molecule type" value="Genomic_DNA"/>
</dbReference>